<evidence type="ECO:0000256" key="6">
    <source>
        <dbReference type="ARBA" id="ARBA00022618"/>
    </source>
</evidence>
<dbReference type="GO" id="GO:0008270">
    <property type="term" value="F:zinc ion binding"/>
    <property type="evidence" value="ECO:0007669"/>
    <property type="project" value="UniProtKB-KW"/>
</dbReference>
<dbReference type="SMART" id="SM00451">
    <property type="entry name" value="ZnF_U1"/>
    <property type="match status" value="1"/>
</dbReference>
<evidence type="ECO:0000256" key="14">
    <source>
        <dbReference type="ARBA" id="ARBA00030672"/>
    </source>
</evidence>
<keyword evidence="10" id="KW-0862">Zinc</keyword>
<evidence type="ECO:0000313" key="18">
    <source>
        <dbReference type="Proteomes" id="UP000605846"/>
    </source>
</evidence>
<evidence type="ECO:0000256" key="7">
    <source>
        <dbReference type="ARBA" id="ARBA00022723"/>
    </source>
</evidence>
<dbReference type="InterPro" id="IPR013087">
    <property type="entry name" value="Znf_C2H2_type"/>
</dbReference>
<comment type="subcellular location">
    <subcellularLocation>
        <location evidence="1">Chromosome</location>
    </subcellularLocation>
    <subcellularLocation>
        <location evidence="2">Nucleus speckle</location>
    </subcellularLocation>
</comment>
<keyword evidence="13" id="KW-0131">Cell cycle</keyword>
<proteinExistence type="predicted"/>
<dbReference type="GO" id="GO:0005681">
    <property type="term" value="C:spliceosomal complex"/>
    <property type="evidence" value="ECO:0007669"/>
    <property type="project" value="InterPro"/>
</dbReference>
<feature type="region of interest" description="Disordered" evidence="15">
    <location>
        <begin position="75"/>
        <end position="181"/>
    </location>
</feature>
<feature type="compositionally biased region" description="Acidic residues" evidence="15">
    <location>
        <begin position="308"/>
        <end position="325"/>
    </location>
</feature>
<keyword evidence="6" id="KW-0132">Cell division</keyword>
<sequence length="331" mass="38949">MPPKPEIRRLFKQQRQERQKIQKINHPFAKYDGQGRLICAVCNALVKNESVWPSHLASSVHKENIAKLKALKEKQARLQQQQGDLKRPMETDEAHNREDRIAKRPRQDEDHDEETTEDRDIEMQDTTDALPSDFFDKYHSTGDAVEKEEQEQEQEQEQEEEQEQEQEDDTEANQIPAGFFDNPEEEAKVLNKPTPSEVKQADLERDYEIFKEIMTETTEISEKAEEENEESIAIDRDEALFQQQAELDARVEALKKLRQSGGIRRREEEMQTGMEFDDTEQEIRSSLKNTVRNLLKSNPAKRLQTVFDDMDEDEEEESEEEEEEDWRAQQL</sequence>
<dbReference type="PANTHER" id="PTHR13278:SF0">
    <property type="entry name" value="ZINC FINGER PROTEIN 830"/>
    <property type="match status" value="1"/>
</dbReference>
<dbReference type="Proteomes" id="UP000605846">
    <property type="component" value="Unassembled WGS sequence"/>
</dbReference>
<evidence type="ECO:0000256" key="9">
    <source>
        <dbReference type="ARBA" id="ARBA00022776"/>
    </source>
</evidence>
<evidence type="ECO:0000256" key="10">
    <source>
        <dbReference type="ARBA" id="ARBA00022833"/>
    </source>
</evidence>
<dbReference type="PANTHER" id="PTHR13278">
    <property type="entry name" value="ZINC FINGER PROTEIN 830"/>
    <property type="match status" value="1"/>
</dbReference>
<evidence type="ECO:0000256" key="11">
    <source>
        <dbReference type="ARBA" id="ARBA00023054"/>
    </source>
</evidence>
<dbReference type="Gene3D" id="3.30.160.60">
    <property type="entry name" value="Classic Zinc Finger"/>
    <property type="match status" value="1"/>
</dbReference>
<evidence type="ECO:0000256" key="8">
    <source>
        <dbReference type="ARBA" id="ARBA00022771"/>
    </source>
</evidence>
<evidence type="ECO:0000256" key="15">
    <source>
        <dbReference type="SAM" id="MobiDB-lite"/>
    </source>
</evidence>
<reference evidence="17" key="1">
    <citation type="submission" date="2020-01" db="EMBL/GenBank/DDBJ databases">
        <title>Genome Sequencing of Three Apophysomyces-Like Fungal Strains Confirms a Novel Fungal Genus in the Mucoromycota with divergent Burkholderia-like Endosymbiotic Bacteria.</title>
        <authorList>
            <person name="Stajich J.E."/>
            <person name="Macias A.M."/>
            <person name="Carter-House D."/>
            <person name="Lovett B."/>
            <person name="Kasson L.R."/>
            <person name="Berry K."/>
            <person name="Grigoriev I."/>
            <person name="Chang Y."/>
            <person name="Spatafora J."/>
            <person name="Kasson M.T."/>
        </authorList>
    </citation>
    <scope>NUCLEOTIDE SEQUENCE</scope>
    <source>
        <strain evidence="17">NRRL A-21654</strain>
    </source>
</reference>
<keyword evidence="18" id="KW-1185">Reference proteome</keyword>
<dbReference type="InterPro" id="IPR003604">
    <property type="entry name" value="Matrin/U1-like-C_Znf_C2H2"/>
</dbReference>
<dbReference type="Pfam" id="PF12874">
    <property type="entry name" value="zf-met"/>
    <property type="match status" value="1"/>
</dbReference>
<dbReference type="GO" id="GO:0044773">
    <property type="term" value="P:mitotic DNA damage checkpoint signaling"/>
    <property type="evidence" value="ECO:0007669"/>
    <property type="project" value="TreeGrafter"/>
</dbReference>
<evidence type="ECO:0000256" key="3">
    <source>
        <dbReference type="ARBA" id="ARBA00017358"/>
    </source>
</evidence>
<dbReference type="EMBL" id="JABAYA010000100">
    <property type="protein sequence ID" value="KAF7725284.1"/>
    <property type="molecule type" value="Genomic_DNA"/>
</dbReference>
<feature type="region of interest" description="Disordered" evidence="15">
    <location>
        <begin position="261"/>
        <end position="280"/>
    </location>
</feature>
<feature type="compositionally biased region" description="Acidic residues" evidence="15">
    <location>
        <begin position="148"/>
        <end position="171"/>
    </location>
</feature>
<keyword evidence="12" id="KW-0539">Nucleus</keyword>
<feature type="compositionally biased region" description="Basic and acidic residues" evidence="15">
    <location>
        <begin position="84"/>
        <end position="109"/>
    </location>
</feature>
<dbReference type="InterPro" id="IPR040050">
    <property type="entry name" value="ZNF830-like"/>
</dbReference>
<dbReference type="Pfam" id="PF23406">
    <property type="entry name" value="ZNF380_CC"/>
    <property type="match status" value="1"/>
</dbReference>
<evidence type="ECO:0000313" key="17">
    <source>
        <dbReference type="EMBL" id="KAF7725284.1"/>
    </source>
</evidence>
<keyword evidence="11" id="KW-0175">Coiled coil</keyword>
<dbReference type="InterPro" id="IPR059039">
    <property type="entry name" value="ZNF380_CC"/>
</dbReference>
<evidence type="ECO:0000256" key="4">
    <source>
        <dbReference type="ARBA" id="ARBA00022454"/>
    </source>
</evidence>
<keyword evidence="5" id="KW-0217">Developmental protein</keyword>
<feature type="region of interest" description="Disordered" evidence="15">
    <location>
        <begin position="302"/>
        <end position="331"/>
    </location>
</feature>
<dbReference type="GO" id="GO:0003676">
    <property type="term" value="F:nucleic acid binding"/>
    <property type="evidence" value="ECO:0007669"/>
    <property type="project" value="InterPro"/>
</dbReference>
<protein>
    <recommendedName>
        <fullName evidence="3">Zinc finger protein 830</fullName>
    </recommendedName>
    <alternativeName>
        <fullName evidence="14">Coiled-coil domain-containing protein 16</fullName>
    </alternativeName>
</protein>
<name>A0A8H7BRX0_9FUNG</name>
<dbReference type="GO" id="GO:0016607">
    <property type="term" value="C:nuclear speck"/>
    <property type="evidence" value="ECO:0007669"/>
    <property type="project" value="UniProtKB-SubCell"/>
</dbReference>
<dbReference type="GO" id="GO:0033260">
    <property type="term" value="P:nuclear DNA replication"/>
    <property type="evidence" value="ECO:0007669"/>
    <property type="project" value="TreeGrafter"/>
</dbReference>
<feature type="compositionally biased region" description="Acidic residues" evidence="15">
    <location>
        <begin position="110"/>
        <end position="125"/>
    </location>
</feature>
<dbReference type="SUPFAM" id="SSF57667">
    <property type="entry name" value="beta-beta-alpha zinc fingers"/>
    <property type="match status" value="1"/>
</dbReference>
<keyword evidence="8" id="KW-0863">Zinc-finger</keyword>
<evidence type="ECO:0000256" key="1">
    <source>
        <dbReference type="ARBA" id="ARBA00004286"/>
    </source>
</evidence>
<comment type="caution">
    <text evidence="17">The sequence shown here is derived from an EMBL/GenBank/DDBJ whole genome shotgun (WGS) entry which is preliminary data.</text>
</comment>
<dbReference type="GO" id="GO:0051301">
    <property type="term" value="P:cell division"/>
    <property type="evidence" value="ECO:0007669"/>
    <property type="project" value="UniProtKB-KW"/>
</dbReference>
<keyword evidence="7" id="KW-0479">Metal-binding</keyword>
<accession>A0A8H7BRX0</accession>
<feature type="compositionally biased region" description="Basic and acidic residues" evidence="15">
    <location>
        <begin position="134"/>
        <end position="147"/>
    </location>
</feature>
<feature type="domain" description="U1-type" evidence="16">
    <location>
        <begin position="34"/>
        <end position="68"/>
    </location>
</feature>
<organism evidence="17 18">
    <name type="scientific">Apophysomyces ossiformis</name>
    <dbReference type="NCBI Taxonomy" id="679940"/>
    <lineage>
        <taxon>Eukaryota</taxon>
        <taxon>Fungi</taxon>
        <taxon>Fungi incertae sedis</taxon>
        <taxon>Mucoromycota</taxon>
        <taxon>Mucoromycotina</taxon>
        <taxon>Mucoromycetes</taxon>
        <taxon>Mucorales</taxon>
        <taxon>Mucorineae</taxon>
        <taxon>Mucoraceae</taxon>
        <taxon>Apophysomyces</taxon>
    </lineage>
</organism>
<dbReference type="AlphaFoldDB" id="A0A8H7BRX0"/>
<keyword evidence="9" id="KW-0498">Mitosis</keyword>
<dbReference type="OrthoDB" id="77607at2759"/>
<dbReference type="GO" id="GO:0033314">
    <property type="term" value="P:mitotic DNA replication checkpoint signaling"/>
    <property type="evidence" value="ECO:0007669"/>
    <property type="project" value="TreeGrafter"/>
</dbReference>
<keyword evidence="4" id="KW-0158">Chromosome</keyword>
<evidence type="ECO:0000259" key="16">
    <source>
        <dbReference type="SMART" id="SM00451"/>
    </source>
</evidence>
<evidence type="ECO:0000256" key="12">
    <source>
        <dbReference type="ARBA" id="ARBA00023242"/>
    </source>
</evidence>
<evidence type="ECO:0000256" key="2">
    <source>
        <dbReference type="ARBA" id="ARBA00004324"/>
    </source>
</evidence>
<gene>
    <name evidence="17" type="ORF">EC973_000294</name>
</gene>
<dbReference type="GO" id="GO:0005694">
    <property type="term" value="C:chromosome"/>
    <property type="evidence" value="ECO:0007669"/>
    <property type="project" value="UniProtKB-SubCell"/>
</dbReference>
<evidence type="ECO:0000256" key="13">
    <source>
        <dbReference type="ARBA" id="ARBA00023306"/>
    </source>
</evidence>
<evidence type="ECO:0000256" key="5">
    <source>
        <dbReference type="ARBA" id="ARBA00022473"/>
    </source>
</evidence>
<dbReference type="InterPro" id="IPR036236">
    <property type="entry name" value="Znf_C2H2_sf"/>
</dbReference>